<dbReference type="InterPro" id="IPR014509">
    <property type="entry name" value="YjdF-like"/>
</dbReference>
<keyword evidence="1" id="KW-0472">Membrane</keyword>
<evidence type="ECO:0000313" key="3">
    <source>
        <dbReference type="Proteomes" id="UP000219689"/>
    </source>
</evidence>
<feature type="transmembrane region" description="Helical" evidence="1">
    <location>
        <begin position="38"/>
        <end position="55"/>
    </location>
</feature>
<dbReference type="OrthoDB" id="313603at2157"/>
<accession>A0A2A5QVX5</accession>
<keyword evidence="1" id="KW-0812">Transmembrane</keyword>
<dbReference type="EMBL" id="NXNI01000001">
    <property type="protein sequence ID" value="PCR90954.1"/>
    <property type="molecule type" value="Genomic_DNA"/>
</dbReference>
<protein>
    <recommendedName>
        <fullName evidence="4">DUF2238 domain-containing protein</fullName>
    </recommendedName>
</protein>
<feature type="transmembrane region" description="Helical" evidence="1">
    <location>
        <begin position="67"/>
        <end position="89"/>
    </location>
</feature>
<gene>
    <name evidence="2" type="ORF">CP557_10720</name>
</gene>
<evidence type="ECO:0000313" key="2">
    <source>
        <dbReference type="EMBL" id="PCR90954.1"/>
    </source>
</evidence>
<proteinExistence type="predicted"/>
<evidence type="ECO:0008006" key="4">
    <source>
        <dbReference type="Google" id="ProtNLM"/>
    </source>
</evidence>
<evidence type="ECO:0000256" key="1">
    <source>
        <dbReference type="SAM" id="Phobius"/>
    </source>
</evidence>
<dbReference type="Proteomes" id="UP000219689">
    <property type="component" value="Unassembled WGS sequence"/>
</dbReference>
<comment type="caution">
    <text evidence="2">The sequence shown here is derived from an EMBL/GenBank/DDBJ whole genome shotgun (WGS) entry which is preliminary data.</text>
</comment>
<feature type="transmembrane region" description="Helical" evidence="1">
    <location>
        <begin position="127"/>
        <end position="147"/>
    </location>
</feature>
<dbReference type="Pfam" id="PF09997">
    <property type="entry name" value="DUF2238"/>
    <property type="match status" value="1"/>
</dbReference>
<keyword evidence="3" id="KW-1185">Reference proteome</keyword>
<dbReference type="AlphaFoldDB" id="A0A2A5QVX5"/>
<reference evidence="2 3" key="1">
    <citation type="submission" date="2017-09" db="EMBL/GenBank/DDBJ databases">
        <title>Genome sequences of Natrinema ejinorence JCM 13890T.</title>
        <authorList>
            <person name="Roh S.W."/>
            <person name="Kim Y.B."/>
            <person name="Kim J.Y."/>
        </authorList>
    </citation>
    <scope>NUCLEOTIDE SEQUENCE [LARGE SCALE GENOMIC DNA]</scope>
    <source>
        <strain evidence="2 3">JCM 13890</strain>
    </source>
</reference>
<keyword evidence="1" id="KW-1133">Transmembrane helix</keyword>
<organism evidence="2 3">
    <name type="scientific">Natrinema ejinorense</name>
    <dbReference type="NCBI Taxonomy" id="373386"/>
    <lineage>
        <taxon>Archaea</taxon>
        <taxon>Methanobacteriati</taxon>
        <taxon>Methanobacteriota</taxon>
        <taxon>Stenosarchaea group</taxon>
        <taxon>Halobacteria</taxon>
        <taxon>Halobacteriales</taxon>
        <taxon>Natrialbaceae</taxon>
        <taxon>Natrinema</taxon>
    </lineage>
</organism>
<feature type="transmembrane region" description="Helical" evidence="1">
    <location>
        <begin position="176"/>
        <end position="194"/>
    </location>
</feature>
<feature type="transmembrane region" description="Helical" evidence="1">
    <location>
        <begin position="12"/>
        <end position="32"/>
    </location>
</feature>
<sequence length="210" mass="22844">MTLLPRPSVRNQRLLTGLMQLVLVGLVGYGLLAGQPKAIVNGGVALLITFLPALFERNYGVPLDPWLGLWITSAVFLHTLGSAGLYGQIEWWDHLTHALSASLVAGAGYTAARAVDLHVDDIHIPSRIAFVYIFVIVMAFGVIWELFEFALDLVALETGLTMPLAQHGLDDTIRDIMFNSVGALIIAVFGQVHLTDVAETVRERLVSVDS</sequence>
<name>A0A2A5QVX5_9EURY</name>
<dbReference type="RefSeq" id="WP_097379900.1">
    <property type="nucleotide sequence ID" value="NZ_NXNI01000001.1"/>
</dbReference>